<dbReference type="OrthoDB" id="7478186at2759"/>
<feature type="region of interest" description="Disordered" evidence="1">
    <location>
        <begin position="196"/>
        <end position="254"/>
    </location>
</feature>
<evidence type="ECO:0000313" key="2">
    <source>
        <dbReference type="EMBL" id="KFB38518.1"/>
    </source>
</evidence>
<gene>
    <name evidence="2" type="ORF">ZHAS_00005926</name>
</gene>
<evidence type="ECO:0000256" key="1">
    <source>
        <dbReference type="SAM" id="MobiDB-lite"/>
    </source>
</evidence>
<dbReference type="EMBL" id="ATLV01014233">
    <property type="status" value="NOT_ANNOTATED_CDS"/>
    <property type="molecule type" value="Genomic_DNA"/>
</dbReference>
<evidence type="ECO:0000313" key="3">
    <source>
        <dbReference type="EnsemblMetazoa" id="ASIC005926-PA"/>
    </source>
</evidence>
<feature type="compositionally biased region" description="Pro residues" evidence="1">
    <location>
        <begin position="235"/>
        <end position="248"/>
    </location>
</feature>
<feature type="compositionally biased region" description="Low complexity" evidence="1">
    <location>
        <begin position="267"/>
        <end position="292"/>
    </location>
</feature>
<reference evidence="3" key="2">
    <citation type="submission" date="2020-05" db="UniProtKB">
        <authorList>
            <consortium name="EnsemblMetazoa"/>
        </authorList>
    </citation>
    <scope>IDENTIFICATION</scope>
</reference>
<feature type="compositionally biased region" description="Low complexity" evidence="1">
    <location>
        <begin position="223"/>
        <end position="234"/>
    </location>
</feature>
<reference evidence="2 4" key="1">
    <citation type="journal article" date="2014" name="BMC Genomics">
        <title>Genome sequence of Anopheles sinensis provides insight into genetics basis of mosquito competence for malaria parasites.</title>
        <authorList>
            <person name="Zhou D."/>
            <person name="Zhang D."/>
            <person name="Ding G."/>
            <person name="Shi L."/>
            <person name="Hou Q."/>
            <person name="Ye Y."/>
            <person name="Xu Y."/>
            <person name="Zhou H."/>
            <person name="Xiong C."/>
            <person name="Li S."/>
            <person name="Yu J."/>
            <person name="Hong S."/>
            <person name="Yu X."/>
            <person name="Zou P."/>
            <person name="Chen C."/>
            <person name="Chang X."/>
            <person name="Wang W."/>
            <person name="Lv Y."/>
            <person name="Sun Y."/>
            <person name="Ma L."/>
            <person name="Shen B."/>
            <person name="Zhu C."/>
        </authorList>
    </citation>
    <scope>NUCLEOTIDE SEQUENCE [LARGE SCALE GENOMIC DNA]</scope>
</reference>
<protein>
    <submittedName>
        <fullName evidence="2 3">Uncharacterized protein</fullName>
    </submittedName>
</protein>
<name>A0A084VKM4_ANOSI</name>
<feature type="region of interest" description="Disordered" evidence="1">
    <location>
        <begin position="266"/>
        <end position="358"/>
    </location>
</feature>
<dbReference type="AlphaFoldDB" id="A0A084VKM4"/>
<dbReference type="VEuPathDB" id="VectorBase:ASIS003911"/>
<keyword evidence="4" id="KW-1185">Reference proteome</keyword>
<dbReference type="EnsemblMetazoa" id="ASIC005926-RA">
    <property type="protein sequence ID" value="ASIC005926-PA"/>
    <property type="gene ID" value="ASIC005926"/>
</dbReference>
<dbReference type="Proteomes" id="UP000030765">
    <property type="component" value="Unassembled WGS sequence"/>
</dbReference>
<accession>A0A084VKM4</accession>
<evidence type="ECO:0000313" key="4">
    <source>
        <dbReference type="Proteomes" id="UP000030765"/>
    </source>
</evidence>
<dbReference type="EMBL" id="KE524948">
    <property type="protein sequence ID" value="KFB38518.1"/>
    <property type="molecule type" value="Genomic_DNA"/>
</dbReference>
<proteinExistence type="predicted"/>
<feature type="compositionally biased region" description="Basic and acidic residues" evidence="1">
    <location>
        <begin position="196"/>
        <end position="218"/>
    </location>
</feature>
<sequence length="358" mass="39032">MLIATYICSEKSHEHVLSLFLPIKSTLFRWKFLRELKSPTHRSIALPTSNAQLIRPPPPGPPSRALFKQWPILTNSNSQISQKYTTNNSTSVRRLSVLLSWERWRTVKFYNIDKLQTKSRQASVKRLLPDGPVVLGDQFRCVGIQRVAGWGTNRRITHRKNHSTPARSVLVERAGVSVDFSTAIVGCDVLISAGRTRKEAPVEGKDEPGDEGVERPATKDVLSSGSVSPSSSSTPPSPGPADHPPPATTPGVTHDGLEVLEQSNFRPVPRSSSASSSAASPTSSLSPSNSPPTKQRRTGKGKPRDGTPTTGRATPEVNERIPEPSTTPSQLIDSHDDVEHNIPATLIHDPTGHVHQQR</sequence>
<organism evidence="2">
    <name type="scientific">Anopheles sinensis</name>
    <name type="common">Mosquito</name>
    <dbReference type="NCBI Taxonomy" id="74873"/>
    <lineage>
        <taxon>Eukaryota</taxon>
        <taxon>Metazoa</taxon>
        <taxon>Ecdysozoa</taxon>
        <taxon>Arthropoda</taxon>
        <taxon>Hexapoda</taxon>
        <taxon>Insecta</taxon>
        <taxon>Pterygota</taxon>
        <taxon>Neoptera</taxon>
        <taxon>Endopterygota</taxon>
        <taxon>Diptera</taxon>
        <taxon>Nematocera</taxon>
        <taxon>Culicoidea</taxon>
        <taxon>Culicidae</taxon>
        <taxon>Anophelinae</taxon>
        <taxon>Anopheles</taxon>
    </lineage>
</organism>
<dbReference type="VEuPathDB" id="VectorBase:ASIC005926"/>